<feature type="region of interest" description="Disordered" evidence="3">
    <location>
        <begin position="185"/>
        <end position="226"/>
    </location>
</feature>
<dbReference type="OMA" id="THAREIN"/>
<feature type="compositionally biased region" description="Low complexity" evidence="3">
    <location>
        <begin position="380"/>
        <end position="391"/>
    </location>
</feature>
<dbReference type="Pfam" id="PF00170">
    <property type="entry name" value="bZIP_1"/>
    <property type="match status" value="1"/>
</dbReference>
<evidence type="ECO:0000256" key="2">
    <source>
        <dbReference type="ARBA" id="ARBA00023002"/>
    </source>
</evidence>
<organism evidence="5 6">
    <name type="scientific">Rhodotorula toruloides</name>
    <name type="common">Yeast</name>
    <name type="synonym">Rhodosporidium toruloides</name>
    <dbReference type="NCBI Taxonomy" id="5286"/>
    <lineage>
        <taxon>Eukaryota</taxon>
        <taxon>Fungi</taxon>
        <taxon>Dikarya</taxon>
        <taxon>Basidiomycota</taxon>
        <taxon>Pucciniomycotina</taxon>
        <taxon>Microbotryomycetes</taxon>
        <taxon>Sporidiobolales</taxon>
        <taxon>Sporidiobolaceae</taxon>
        <taxon>Rhodotorula</taxon>
    </lineage>
</organism>
<dbReference type="Gene3D" id="3.40.50.720">
    <property type="entry name" value="NAD(P)-binding Rossmann-like Domain"/>
    <property type="match status" value="1"/>
</dbReference>
<dbReference type="STRING" id="5286.A0A0K3CMA5"/>
<dbReference type="InterPro" id="IPR051609">
    <property type="entry name" value="NmrA/Isoflavone_reductase-like"/>
</dbReference>
<dbReference type="CDD" id="cd14687">
    <property type="entry name" value="bZIP_ATF2"/>
    <property type="match status" value="1"/>
</dbReference>
<evidence type="ECO:0000259" key="4">
    <source>
        <dbReference type="PROSITE" id="PS50217"/>
    </source>
</evidence>
<accession>A0A0K3CMA5</accession>
<dbReference type="PROSITE" id="PS50217">
    <property type="entry name" value="BZIP"/>
    <property type="match status" value="1"/>
</dbReference>
<feature type="compositionally biased region" description="Low complexity" evidence="3">
    <location>
        <begin position="398"/>
        <end position="419"/>
    </location>
</feature>
<dbReference type="Gene3D" id="1.20.5.170">
    <property type="match status" value="1"/>
</dbReference>
<gene>
    <name evidence="5" type="primary">FGENESH: predicted gene_10.303</name>
    <name evidence="5" type="ORF">BN2166_0054660</name>
</gene>
<dbReference type="InterPro" id="IPR036291">
    <property type="entry name" value="NAD(P)-bd_dom_sf"/>
</dbReference>
<dbReference type="SUPFAM" id="SSF51735">
    <property type="entry name" value="NAD(P)-binding Rossmann-fold domains"/>
    <property type="match status" value="1"/>
</dbReference>
<keyword evidence="6" id="KW-1185">Reference proteome</keyword>
<dbReference type="GO" id="GO:0016491">
    <property type="term" value="F:oxidoreductase activity"/>
    <property type="evidence" value="ECO:0007669"/>
    <property type="project" value="UniProtKB-KW"/>
</dbReference>
<dbReference type="GO" id="GO:0003700">
    <property type="term" value="F:DNA-binding transcription factor activity"/>
    <property type="evidence" value="ECO:0007669"/>
    <property type="project" value="InterPro"/>
</dbReference>
<dbReference type="PANTHER" id="PTHR47706">
    <property type="entry name" value="NMRA-LIKE FAMILY PROTEIN"/>
    <property type="match status" value="1"/>
</dbReference>
<evidence type="ECO:0000256" key="3">
    <source>
        <dbReference type="SAM" id="MobiDB-lite"/>
    </source>
</evidence>
<dbReference type="SMART" id="SM00338">
    <property type="entry name" value="BRLZ"/>
    <property type="match status" value="1"/>
</dbReference>
<keyword evidence="1" id="KW-0521">NADP</keyword>
<evidence type="ECO:0000313" key="6">
    <source>
        <dbReference type="Proteomes" id="UP000199069"/>
    </source>
</evidence>
<dbReference type="SUPFAM" id="SSF57959">
    <property type="entry name" value="Leucine zipper domain"/>
    <property type="match status" value="1"/>
</dbReference>
<dbReference type="Pfam" id="PF05368">
    <property type="entry name" value="NmrA"/>
    <property type="match status" value="1"/>
</dbReference>
<feature type="compositionally biased region" description="Basic and acidic residues" evidence="3">
    <location>
        <begin position="443"/>
        <end position="457"/>
    </location>
</feature>
<dbReference type="InterPro" id="IPR004827">
    <property type="entry name" value="bZIP"/>
</dbReference>
<dbReference type="InterPro" id="IPR046347">
    <property type="entry name" value="bZIP_sf"/>
</dbReference>
<reference evidence="5 6" key="1">
    <citation type="submission" date="2015-07" db="EMBL/GenBank/DDBJ databases">
        <authorList>
            <person name="Cajimat M.N.B."/>
            <person name="Milazzo M.L."/>
            <person name="Fulhorst C.F."/>
        </authorList>
    </citation>
    <scope>NUCLEOTIDE SEQUENCE [LARGE SCALE GENOMIC DNA]</scope>
    <source>
        <strain evidence="5">Single colony</strain>
    </source>
</reference>
<evidence type="ECO:0000313" key="5">
    <source>
        <dbReference type="EMBL" id="CTR09605.1"/>
    </source>
</evidence>
<dbReference type="InterPro" id="IPR008030">
    <property type="entry name" value="NmrA-like"/>
</dbReference>
<feature type="compositionally biased region" description="Low complexity" evidence="3">
    <location>
        <begin position="185"/>
        <end position="203"/>
    </location>
</feature>
<feature type="domain" description="BZIP" evidence="4">
    <location>
        <begin position="456"/>
        <end position="519"/>
    </location>
</feature>
<protein>
    <submittedName>
        <fullName evidence="5">FGENESH: predicted gene_10.303 protein</fullName>
    </submittedName>
</protein>
<keyword evidence="2" id="KW-0560">Oxidoreductase</keyword>
<dbReference type="AlphaFoldDB" id="A0A0K3CMA5"/>
<dbReference type="Gene3D" id="3.90.25.10">
    <property type="entry name" value="UDP-galactose 4-epimerase, domain 1"/>
    <property type="match status" value="1"/>
</dbReference>
<feature type="compositionally biased region" description="Polar residues" evidence="3">
    <location>
        <begin position="211"/>
        <end position="222"/>
    </location>
</feature>
<name>A0A0K3CMA5_RHOTO</name>
<evidence type="ECO:0000256" key="1">
    <source>
        <dbReference type="ARBA" id="ARBA00022857"/>
    </source>
</evidence>
<sequence>MAQPHVLSPLPVHLHDSSLVSALGGQLSPSPWSRFLSPSLFSQRSTPVPQLAAAPSPLKESTVAVPQPNGGCGLFTHAREINPFEKSFAVVDPEAVAGAVGRAGLGAQGGQAGGEMALQLPQGRPKRKRALSSPAVFTPGGSKAGAGQAGEAFMKQAKRPDLRLVAKDSGIGMLDESSPAAAAPSAYSLRSSSNSFDSTTGSSLLRHRRGQSLTNSPETSIAPSPLSDKLATTAFVPADSTFTHFQPQPVPFSMPAAQPPAAYPDPSLYAPTSLAPSSLGGPEVVAPLPFTAPGAPFDPMQVQMNPVAPFAAYEQTHMQFVAPGIDAAYPFANPLVNPPHTHHLASAPLAPILHGHYIPPTHPALAQPSIPLGASVMSSAAPVPSAAPTKTSGKKKSSAANVAHSATSASPPTATSASPVPVPAPSKPPGKKRGRKPKNWDPTLERTVELDPEERERQRKLALERNRIAASKSRRRKKERVELLETASSDLCNRNLALQAECRALLSEVHSLRSFLSQSHPEGLCTCQHINGYLARERDGGGIPAILYGAGETLERDYARPPKWGAEDDAFAGKAMEVWEASGGAGVGGGAAQGKKKAGKAGSAASPTAAAATGAQEVHDTAGVLDMLAPVVGPAQGSIPLKAPTSGAGSGSPKKQAPAAARRTSSRRAAAAHESEDEDSDEEEDESEEEEAIELKSRRARAIAVRNKSGPHIPIREFSSSLHRIAGLVGSALLTTFLEAVSSHRIGTLRILTSSPDSVKLVPARTHPSGRVEIHQIAYVIPDTLDKALSGADVLVSAMGASENEQGKYEENKQKLLDAAVKAGVKIYVPSEFGTDHTKPPLQEYVQSPMFENKQHHHREAEERGLQVLAFYNALIMEISFSDWLGISTSSPNTKWTIPRPSHPVAFTSLRDLGPYVLSAILQTLSSYATPSDISAPIPSGVRIYSDLKTLDEAADIWERVAGGKVEREYIETEGLQKKFEEIKPTLAPGMLGPAIPLMISLGGFDYTDDNANALLNTGDFSFEPRTVEDFLSEKAKEVKKALA</sequence>
<dbReference type="EMBL" id="CWKI01000010">
    <property type="protein sequence ID" value="CTR09605.1"/>
    <property type="molecule type" value="Genomic_DNA"/>
</dbReference>
<dbReference type="Proteomes" id="UP000199069">
    <property type="component" value="Unassembled WGS sequence"/>
</dbReference>
<proteinExistence type="predicted"/>
<feature type="region of interest" description="Disordered" evidence="3">
    <location>
        <begin position="639"/>
        <end position="697"/>
    </location>
</feature>
<dbReference type="PANTHER" id="PTHR47706:SF9">
    <property type="entry name" value="NMRA-LIKE DOMAIN-CONTAINING PROTEIN-RELATED"/>
    <property type="match status" value="1"/>
</dbReference>
<feature type="region of interest" description="Disordered" evidence="3">
    <location>
        <begin position="380"/>
        <end position="457"/>
    </location>
</feature>
<feature type="compositionally biased region" description="Acidic residues" evidence="3">
    <location>
        <begin position="675"/>
        <end position="692"/>
    </location>
</feature>
<feature type="compositionally biased region" description="Low complexity" evidence="3">
    <location>
        <begin position="657"/>
        <end position="669"/>
    </location>
</feature>